<dbReference type="EMBL" id="CP051206">
    <property type="protein sequence ID" value="QJB44097.1"/>
    <property type="molecule type" value="Genomic_DNA"/>
</dbReference>
<evidence type="ECO:0000313" key="2">
    <source>
        <dbReference type="EMBL" id="QJB44097.1"/>
    </source>
</evidence>
<feature type="region of interest" description="Disordered" evidence="1">
    <location>
        <begin position="50"/>
        <end position="70"/>
    </location>
</feature>
<name>A0A6H2BXY1_DOLFA</name>
<dbReference type="Proteomes" id="UP000502433">
    <property type="component" value="Chromosome"/>
</dbReference>
<dbReference type="AlphaFoldDB" id="A0A6H2BXY1"/>
<dbReference type="RefSeq" id="WP_168695421.1">
    <property type="nucleotide sequence ID" value="NZ_CP051206.1"/>
</dbReference>
<dbReference type="KEGG" id="dfs:HGD76_07735"/>
<organism evidence="2 3">
    <name type="scientific">Dolichospermum flos-aquae CCAP 1403/13F</name>
    <dbReference type="NCBI Taxonomy" id="315271"/>
    <lineage>
        <taxon>Bacteria</taxon>
        <taxon>Bacillati</taxon>
        <taxon>Cyanobacteriota</taxon>
        <taxon>Cyanophyceae</taxon>
        <taxon>Nostocales</taxon>
        <taxon>Aphanizomenonaceae</taxon>
        <taxon>Dolichospermum</taxon>
    </lineage>
</organism>
<feature type="compositionally biased region" description="Basic and acidic residues" evidence="1">
    <location>
        <begin position="58"/>
        <end position="70"/>
    </location>
</feature>
<proteinExistence type="predicted"/>
<sequence>MKRYIPFFFIAFILFITVGDKVLPGALGKSSTQTRIALNNFAIDLFPNIKRPKNPNTRTEKAVEDLEQKR</sequence>
<protein>
    <submittedName>
        <fullName evidence="2">Uncharacterized protein</fullName>
    </submittedName>
</protein>
<evidence type="ECO:0000313" key="3">
    <source>
        <dbReference type="Proteomes" id="UP000502433"/>
    </source>
</evidence>
<accession>A0A6H2BXY1</accession>
<reference evidence="2 3" key="1">
    <citation type="submission" date="2020-04" db="EMBL/GenBank/DDBJ databases">
        <title>Genome-Wide Identification of 5-Methylcytosine Sites in Bacterial Genomes By High-Throughput Sequencing of MspJI Restriction Fragments.</title>
        <authorList>
            <person name="Wu V."/>
        </authorList>
    </citation>
    <scope>NUCLEOTIDE SEQUENCE [LARGE SCALE GENOMIC DNA]</scope>
    <source>
        <strain evidence="2 3">CCAP 1403/13f</strain>
    </source>
</reference>
<gene>
    <name evidence="2" type="ORF">HGD76_07735</name>
</gene>
<evidence type="ECO:0000256" key="1">
    <source>
        <dbReference type="SAM" id="MobiDB-lite"/>
    </source>
</evidence>
<reference evidence="2 3" key="2">
    <citation type="submission" date="2020-04" db="EMBL/GenBank/DDBJ databases">
        <authorList>
            <person name="Fomenkov A."/>
            <person name="Anton B.P."/>
            <person name="Roberts R.J."/>
        </authorList>
    </citation>
    <scope>NUCLEOTIDE SEQUENCE [LARGE SCALE GENOMIC DNA]</scope>
    <source>
        <strain evidence="2 3">CCAP 1403/13f</strain>
    </source>
</reference>